<dbReference type="InterPro" id="IPR005467">
    <property type="entry name" value="His_kinase_dom"/>
</dbReference>
<evidence type="ECO:0000256" key="7">
    <source>
        <dbReference type="SAM" id="Phobius"/>
    </source>
</evidence>
<dbReference type="GO" id="GO:0000155">
    <property type="term" value="F:phosphorelay sensor kinase activity"/>
    <property type="evidence" value="ECO:0007669"/>
    <property type="project" value="InterPro"/>
</dbReference>
<keyword evidence="3" id="KW-0597">Phosphoprotein</keyword>
<dbReference type="CDD" id="cd00082">
    <property type="entry name" value="HisKA"/>
    <property type="match status" value="1"/>
</dbReference>
<evidence type="ECO:0000313" key="10">
    <source>
        <dbReference type="Proteomes" id="UP000279760"/>
    </source>
</evidence>
<dbReference type="AlphaFoldDB" id="A0A3G4VE82"/>
<dbReference type="Gene3D" id="1.10.287.130">
    <property type="match status" value="1"/>
</dbReference>
<evidence type="ECO:0000256" key="1">
    <source>
        <dbReference type="ARBA" id="ARBA00000085"/>
    </source>
</evidence>
<evidence type="ECO:0000256" key="3">
    <source>
        <dbReference type="ARBA" id="ARBA00022553"/>
    </source>
</evidence>
<dbReference type="InterPro" id="IPR036097">
    <property type="entry name" value="HisK_dim/P_sf"/>
</dbReference>
<feature type="domain" description="Histidine kinase" evidence="8">
    <location>
        <begin position="229"/>
        <end position="421"/>
    </location>
</feature>
<dbReference type="PANTHER" id="PTHR45453:SF1">
    <property type="entry name" value="PHOSPHATE REGULON SENSOR PROTEIN PHOR"/>
    <property type="match status" value="1"/>
</dbReference>
<dbReference type="GO" id="GO:0004721">
    <property type="term" value="F:phosphoprotein phosphatase activity"/>
    <property type="evidence" value="ECO:0007669"/>
    <property type="project" value="TreeGrafter"/>
</dbReference>
<keyword evidence="6" id="KW-0902">Two-component regulatory system</keyword>
<dbReference type="Pfam" id="PF00512">
    <property type="entry name" value="HisKA"/>
    <property type="match status" value="1"/>
</dbReference>
<keyword evidence="7" id="KW-0472">Membrane</keyword>
<dbReference type="SMART" id="SM00388">
    <property type="entry name" value="HisKA"/>
    <property type="match status" value="1"/>
</dbReference>
<feature type="transmembrane region" description="Helical" evidence="7">
    <location>
        <begin position="152"/>
        <end position="174"/>
    </location>
</feature>
<keyword evidence="7" id="KW-1133">Transmembrane helix</keyword>
<proteinExistence type="predicted"/>
<protein>
    <recommendedName>
        <fullName evidence="2">histidine kinase</fullName>
        <ecNumber evidence="2">2.7.13.3</ecNumber>
    </recommendedName>
</protein>
<dbReference type="InterPro" id="IPR003661">
    <property type="entry name" value="HisK_dim/P_dom"/>
</dbReference>
<dbReference type="PANTHER" id="PTHR45453">
    <property type="entry name" value="PHOSPHATE REGULON SENSOR PROTEIN PHOR"/>
    <property type="match status" value="1"/>
</dbReference>
<evidence type="ECO:0000256" key="5">
    <source>
        <dbReference type="ARBA" id="ARBA00022777"/>
    </source>
</evidence>
<name>A0A3G4VE82_9VIBR</name>
<dbReference type="InterPro" id="IPR050351">
    <property type="entry name" value="BphY/WalK/GraS-like"/>
</dbReference>
<dbReference type="EC" id="2.7.13.3" evidence="2"/>
<dbReference type="PROSITE" id="PS50109">
    <property type="entry name" value="HIS_KIN"/>
    <property type="match status" value="1"/>
</dbReference>
<dbReference type="EMBL" id="CP033577">
    <property type="protein sequence ID" value="AYV22268.1"/>
    <property type="molecule type" value="Genomic_DNA"/>
</dbReference>
<keyword evidence="4" id="KW-0808">Transferase</keyword>
<dbReference type="GO" id="GO:0005886">
    <property type="term" value="C:plasma membrane"/>
    <property type="evidence" value="ECO:0007669"/>
    <property type="project" value="TreeGrafter"/>
</dbReference>
<keyword evidence="7" id="KW-0812">Transmembrane</keyword>
<accession>A0A3G4VE82</accession>
<evidence type="ECO:0000256" key="4">
    <source>
        <dbReference type="ARBA" id="ARBA00022679"/>
    </source>
</evidence>
<dbReference type="RefSeq" id="WP_124940797.1">
    <property type="nucleotide sequence ID" value="NZ_CP033577.1"/>
</dbReference>
<dbReference type="SUPFAM" id="SSF55874">
    <property type="entry name" value="ATPase domain of HSP90 chaperone/DNA topoisomerase II/histidine kinase"/>
    <property type="match status" value="1"/>
</dbReference>
<reference evidence="9 10" key="1">
    <citation type="submission" date="2018-11" db="EMBL/GenBank/DDBJ databases">
        <title>Complete Genome Sequence of Vbrio mediterranei 117-T6: a Potential Pathogen Bacteria Isolated from the Conchocelis of Pyropia.</title>
        <authorList>
            <person name="Liu Q."/>
        </authorList>
    </citation>
    <scope>NUCLEOTIDE SEQUENCE [LARGE SCALE GENOMIC DNA]</scope>
    <source>
        <strain evidence="9 10">117-T6</strain>
    </source>
</reference>
<keyword evidence="5 9" id="KW-0418">Kinase</keyword>
<organism evidence="9 10">
    <name type="scientific">Vibrio mediterranei</name>
    <dbReference type="NCBI Taxonomy" id="689"/>
    <lineage>
        <taxon>Bacteria</taxon>
        <taxon>Pseudomonadati</taxon>
        <taxon>Pseudomonadota</taxon>
        <taxon>Gammaproteobacteria</taxon>
        <taxon>Vibrionales</taxon>
        <taxon>Vibrionaceae</taxon>
        <taxon>Vibrio</taxon>
    </lineage>
</organism>
<dbReference type="GO" id="GO:0016036">
    <property type="term" value="P:cellular response to phosphate starvation"/>
    <property type="evidence" value="ECO:0007669"/>
    <property type="project" value="TreeGrafter"/>
</dbReference>
<evidence type="ECO:0000313" key="9">
    <source>
        <dbReference type="EMBL" id="AYV22268.1"/>
    </source>
</evidence>
<sequence length="421" mass="48285">MPSLRKKIYLFLSLAIATLIAFFCLLGFALITTSLETDTENMMIYHGLFIDENKLENDLVQLPKGGLIAAYRDLNKMPKYLKVGFSWETMESQTLYEKELINTDGKSVYVYALTYNLKNKRGKLYITSEYLQRLEHQMRYEQSLWLESATTLLMVGTGLLLTICLIFALFYYMLLSPFQAVSDWLAEPSKEIPYERIKYQELIGIVQSYKSSSDKQKELIEKEEFFLSTMSHELRTPIAIISSSVELLERMNVDKKVVTVNKRISYAIQNMNYLAKTLLWLSRKNNRPLTETSINLSNLVSDVIADNQYLVAGRDITLAICCEIEPNYEIYDNYGAVQLVLVNLIRNALQHSANGDIVIQLKNGALVVENPFESNETCNCKEAESYGFGLYLVKKICAARGFVFDIDYQKTKVVARVDLNR</sequence>
<dbReference type="InterPro" id="IPR036890">
    <property type="entry name" value="HATPase_C_sf"/>
</dbReference>
<comment type="catalytic activity">
    <reaction evidence="1">
        <text>ATP + protein L-histidine = ADP + protein N-phospho-L-histidine.</text>
        <dbReference type="EC" id="2.7.13.3"/>
    </reaction>
</comment>
<dbReference type="SUPFAM" id="SSF47384">
    <property type="entry name" value="Homodimeric domain of signal transducing histidine kinase"/>
    <property type="match status" value="1"/>
</dbReference>
<evidence type="ECO:0000259" key="8">
    <source>
        <dbReference type="PROSITE" id="PS50109"/>
    </source>
</evidence>
<dbReference type="Proteomes" id="UP000279760">
    <property type="component" value="Chromosome 1"/>
</dbReference>
<dbReference type="Gene3D" id="3.30.565.10">
    <property type="entry name" value="Histidine kinase-like ATPase, C-terminal domain"/>
    <property type="match status" value="1"/>
</dbReference>
<evidence type="ECO:0000256" key="6">
    <source>
        <dbReference type="ARBA" id="ARBA00023012"/>
    </source>
</evidence>
<gene>
    <name evidence="9" type="ORF">ECB94_13945</name>
</gene>
<evidence type="ECO:0000256" key="2">
    <source>
        <dbReference type="ARBA" id="ARBA00012438"/>
    </source>
</evidence>